<dbReference type="NCBIfam" id="TIGR00350">
    <property type="entry name" value="lytR_cpsA_psr"/>
    <property type="match status" value="1"/>
</dbReference>
<protein>
    <submittedName>
        <fullName evidence="5">LytR family transcriptional regulator</fullName>
    </submittedName>
</protein>
<dbReference type="EMBL" id="QLYR01000006">
    <property type="protein sequence ID" value="RAQ28316.1"/>
    <property type="molecule type" value="Genomic_DNA"/>
</dbReference>
<comment type="caution">
    <text evidence="5">The sequence shown here is derived from an EMBL/GenBank/DDBJ whole genome shotgun (WGS) entry which is preliminary data.</text>
</comment>
<feature type="transmembrane region" description="Helical" evidence="3">
    <location>
        <begin position="43"/>
        <end position="65"/>
    </location>
</feature>
<evidence type="ECO:0000256" key="3">
    <source>
        <dbReference type="SAM" id="Phobius"/>
    </source>
</evidence>
<organism evidence="5 6">
    <name type="scientific">Hydrogeniiclostridium mannosilyticum</name>
    <dbReference type="NCBI Taxonomy" id="2764322"/>
    <lineage>
        <taxon>Bacteria</taxon>
        <taxon>Bacillati</taxon>
        <taxon>Bacillota</taxon>
        <taxon>Clostridia</taxon>
        <taxon>Eubacteriales</taxon>
        <taxon>Acutalibacteraceae</taxon>
        <taxon>Hydrogeniiclostridium</taxon>
    </lineage>
</organism>
<dbReference type="PANTHER" id="PTHR33392:SF6">
    <property type="entry name" value="POLYISOPRENYL-TEICHOIC ACID--PEPTIDOGLYCAN TEICHOIC ACID TRANSFERASE TAGU"/>
    <property type="match status" value="1"/>
</dbReference>
<name>A0A328UDX1_9FIRM</name>
<gene>
    <name evidence="5" type="ORF">DPQ25_09955</name>
</gene>
<dbReference type="PANTHER" id="PTHR33392">
    <property type="entry name" value="POLYISOPRENYL-TEICHOIC ACID--PEPTIDOGLYCAN TEICHOIC ACID TRANSFERASE TAGU"/>
    <property type="match status" value="1"/>
</dbReference>
<dbReference type="InterPro" id="IPR004474">
    <property type="entry name" value="LytR_CpsA_psr"/>
</dbReference>
<feature type="compositionally biased region" description="Basic and acidic residues" evidence="2">
    <location>
        <begin position="13"/>
        <end position="23"/>
    </location>
</feature>
<comment type="similarity">
    <text evidence="1">Belongs to the LytR/CpsA/Psr (LCP) family.</text>
</comment>
<dbReference type="Pfam" id="PF03816">
    <property type="entry name" value="LytR_cpsA_psr"/>
    <property type="match status" value="1"/>
</dbReference>
<accession>A0A328UDX1</accession>
<keyword evidence="3" id="KW-1133">Transmembrane helix</keyword>
<dbReference type="InterPro" id="IPR050922">
    <property type="entry name" value="LytR/CpsA/Psr_CW_biosynth"/>
</dbReference>
<dbReference type="Gene3D" id="3.40.630.190">
    <property type="entry name" value="LCP protein"/>
    <property type="match status" value="1"/>
</dbReference>
<feature type="domain" description="Cell envelope-related transcriptional attenuator" evidence="4">
    <location>
        <begin position="139"/>
        <end position="288"/>
    </location>
</feature>
<proteinExistence type="inferred from homology"/>
<reference evidence="5 6" key="1">
    <citation type="submission" date="2018-06" db="EMBL/GenBank/DDBJ databases">
        <title>Noncontiguous genome sequence of Ruminococcaceae bacterium ASD2818.</title>
        <authorList>
            <person name="Chaplin A.V."/>
            <person name="Sokolova S.R."/>
            <person name="Kochetkova T.O."/>
            <person name="Goltsov A.Y."/>
            <person name="Trofimov D.Y."/>
            <person name="Efimov B.A."/>
        </authorList>
    </citation>
    <scope>NUCLEOTIDE SEQUENCE [LARGE SCALE GENOMIC DNA]</scope>
    <source>
        <strain evidence="5 6">ASD2818</strain>
    </source>
</reference>
<dbReference type="Proteomes" id="UP000249377">
    <property type="component" value="Unassembled WGS sequence"/>
</dbReference>
<evidence type="ECO:0000313" key="5">
    <source>
        <dbReference type="EMBL" id="RAQ28316.1"/>
    </source>
</evidence>
<keyword evidence="3" id="KW-0472">Membrane</keyword>
<feature type="region of interest" description="Disordered" evidence="2">
    <location>
        <begin position="1"/>
        <end position="38"/>
    </location>
</feature>
<feature type="compositionally biased region" description="Gly residues" evidence="2">
    <location>
        <begin position="1"/>
        <end position="11"/>
    </location>
</feature>
<evidence type="ECO:0000313" key="6">
    <source>
        <dbReference type="Proteomes" id="UP000249377"/>
    </source>
</evidence>
<evidence type="ECO:0000256" key="1">
    <source>
        <dbReference type="ARBA" id="ARBA00006068"/>
    </source>
</evidence>
<keyword evidence="3" id="KW-0812">Transmembrane</keyword>
<evidence type="ECO:0000259" key="4">
    <source>
        <dbReference type="Pfam" id="PF03816"/>
    </source>
</evidence>
<dbReference type="AlphaFoldDB" id="A0A328UDX1"/>
<sequence>MKPAAGPGGARRTGQDDKKRVDKIMQVQRKGGAPNRRKSRKKLAVNITVLLLSLVMLVAGITLIYGEVLLQRVQYVDDGASRNQLFASTAADSGTDGASGVSMPSGSGVKLVNGLYHDDMVVNVLIMGVDDYQPNDPGRTDSMMLVSIDTRNQELKVTSLMRDLYVAIPGKTQSNRLNTAYSSGGAPLLVRTVEANFGIDVDRWVVIDFDAFNQIIDAMGGVEITLTQAEAQLVNENSGDPRRNLSEGTYVLSGAQARYYSRIRAIGDDFERTERQRNVFSSIINKFKDSDIGTINNVLYNTLNLVHTNMDKNEILSLAANSLTYMNYELLQNRIPADGEYTPARVQIGGSAAAVLVPDLDACSKNIRDFIYGDN</sequence>
<keyword evidence="6" id="KW-1185">Reference proteome</keyword>
<evidence type="ECO:0000256" key="2">
    <source>
        <dbReference type="SAM" id="MobiDB-lite"/>
    </source>
</evidence>